<keyword evidence="2" id="KW-1185">Reference proteome</keyword>
<accession>A0DNC2</accession>
<reference evidence="1 2" key="1">
    <citation type="journal article" date="2006" name="Nature">
        <title>Global trends of whole-genome duplications revealed by the ciliate Paramecium tetraurelia.</title>
        <authorList>
            <consortium name="Genoscope"/>
            <person name="Aury J.-M."/>
            <person name="Jaillon O."/>
            <person name="Duret L."/>
            <person name="Noel B."/>
            <person name="Jubin C."/>
            <person name="Porcel B.M."/>
            <person name="Segurens B."/>
            <person name="Daubin V."/>
            <person name="Anthouard V."/>
            <person name="Aiach N."/>
            <person name="Arnaiz O."/>
            <person name="Billaut A."/>
            <person name="Beisson J."/>
            <person name="Blanc I."/>
            <person name="Bouhouche K."/>
            <person name="Camara F."/>
            <person name="Duharcourt S."/>
            <person name="Guigo R."/>
            <person name="Gogendeau D."/>
            <person name="Katinka M."/>
            <person name="Keller A.-M."/>
            <person name="Kissmehl R."/>
            <person name="Klotz C."/>
            <person name="Koll F."/>
            <person name="Le Moue A."/>
            <person name="Lepere C."/>
            <person name="Malinsky S."/>
            <person name="Nowacki M."/>
            <person name="Nowak J.K."/>
            <person name="Plattner H."/>
            <person name="Poulain J."/>
            <person name="Ruiz F."/>
            <person name="Serrano V."/>
            <person name="Zagulski M."/>
            <person name="Dessen P."/>
            <person name="Betermier M."/>
            <person name="Weissenbach J."/>
            <person name="Scarpelli C."/>
            <person name="Schachter V."/>
            <person name="Sperling L."/>
            <person name="Meyer E."/>
            <person name="Cohen J."/>
            <person name="Wincker P."/>
        </authorList>
    </citation>
    <scope>NUCLEOTIDE SEQUENCE [LARGE SCALE GENOMIC DNA]</scope>
    <source>
        <strain evidence="1 2">Stock d4-2</strain>
    </source>
</reference>
<dbReference type="HOGENOM" id="CLU_1032298_0_0_1"/>
<protein>
    <submittedName>
        <fullName evidence="1">Uncharacterized protein</fullName>
    </submittedName>
</protein>
<proteinExistence type="predicted"/>
<evidence type="ECO:0000313" key="1">
    <source>
        <dbReference type="EMBL" id="CAK84539.1"/>
    </source>
</evidence>
<dbReference type="InParanoid" id="A0DNC2"/>
<dbReference type="Proteomes" id="UP000000600">
    <property type="component" value="Unassembled WGS sequence"/>
</dbReference>
<dbReference type="EMBL" id="CT868518">
    <property type="protein sequence ID" value="CAK84539.1"/>
    <property type="molecule type" value="Genomic_DNA"/>
</dbReference>
<gene>
    <name evidence="1" type="ORF">GSPATT00018734001</name>
</gene>
<dbReference type="KEGG" id="ptm:GSPATT00018734001"/>
<evidence type="ECO:0000313" key="2">
    <source>
        <dbReference type="Proteomes" id="UP000000600"/>
    </source>
</evidence>
<dbReference type="GeneID" id="5037747"/>
<name>A0DNC2_PARTE</name>
<sequence length="270" mass="31994">MNMGCLFNERNIFISSCLHSFDQTETEHNQLIHKINFTIWEIINKLSDMEDRYQKEQMEDAEEKVFQDACNDDISVYDNDIANTDSERVSLEARLEAYSLWISHREIDELDAERVAQHIDLEEFAADHNTVIAVLTESRNIIKANVEATSSLVEKQAIHQKKKSHRRIFHFFRIILRNHKEIIKFQRFVLVMKLLSQIASKTKFYDTTIQKQQLPKILHIMVDLFDRLISEDSDSLSSQRFAEDKRVEVYNKQENVWLILSQQLNLNQQY</sequence>
<organism evidence="1 2">
    <name type="scientific">Paramecium tetraurelia</name>
    <dbReference type="NCBI Taxonomy" id="5888"/>
    <lineage>
        <taxon>Eukaryota</taxon>
        <taxon>Sar</taxon>
        <taxon>Alveolata</taxon>
        <taxon>Ciliophora</taxon>
        <taxon>Intramacronucleata</taxon>
        <taxon>Oligohymenophorea</taxon>
        <taxon>Peniculida</taxon>
        <taxon>Parameciidae</taxon>
        <taxon>Paramecium</taxon>
    </lineage>
</organism>
<dbReference type="RefSeq" id="XP_001451936.1">
    <property type="nucleotide sequence ID" value="XM_001451899.1"/>
</dbReference>
<dbReference type="AlphaFoldDB" id="A0DNC2"/>